<dbReference type="Gene3D" id="2.10.25.10">
    <property type="entry name" value="Laminin"/>
    <property type="match status" value="1"/>
</dbReference>
<protein>
    <recommendedName>
        <fullName evidence="4">N-acetylgalactosaminide beta-1,3-galactosyltransferase</fullName>
        <ecNumber evidence="4">2.4.1.122</ecNumber>
    </recommendedName>
</protein>
<dbReference type="InterPro" id="IPR002919">
    <property type="entry name" value="TIL_dom"/>
</dbReference>
<dbReference type="PANTHER" id="PTHR23033">
    <property type="entry name" value="BETA1,3-GALACTOSYLTRANSFERASE"/>
    <property type="match status" value="1"/>
</dbReference>
<keyword evidence="7 12" id="KW-0812">Transmembrane</keyword>
<evidence type="ECO:0000256" key="4">
    <source>
        <dbReference type="ARBA" id="ARBA00012557"/>
    </source>
</evidence>
<dbReference type="InterPro" id="IPR003378">
    <property type="entry name" value="Fringe-like_glycosylTrfase"/>
</dbReference>
<dbReference type="Pfam" id="PF02434">
    <property type="entry name" value="Fringe"/>
    <property type="match status" value="1"/>
</dbReference>
<feature type="transmembrane region" description="Helical" evidence="12">
    <location>
        <begin position="211"/>
        <end position="231"/>
    </location>
</feature>
<evidence type="ECO:0000256" key="2">
    <source>
        <dbReference type="ARBA" id="ARBA00004922"/>
    </source>
</evidence>
<evidence type="ECO:0000256" key="9">
    <source>
        <dbReference type="ARBA" id="ARBA00022968"/>
    </source>
</evidence>
<evidence type="ECO:0000256" key="8">
    <source>
        <dbReference type="ARBA" id="ARBA00022741"/>
    </source>
</evidence>
<evidence type="ECO:0000256" key="10">
    <source>
        <dbReference type="ARBA" id="ARBA00022989"/>
    </source>
</evidence>
<comment type="subcellular location">
    <subcellularLocation>
        <location evidence="1">Membrane</location>
        <topology evidence="1">Single-pass type II membrane protein</topology>
    </subcellularLocation>
</comment>
<dbReference type="InterPro" id="IPR026050">
    <property type="entry name" value="C1GALT1/C1GALT1_chp1"/>
</dbReference>
<keyword evidence="11 12" id="KW-0472">Membrane</keyword>
<dbReference type="InterPro" id="IPR036084">
    <property type="entry name" value="Ser_inhib-like_sf"/>
</dbReference>
<comment type="similarity">
    <text evidence="3">Belongs to the glycosyltransferase 31 family. Beta3-Gal-T subfamily.</text>
</comment>
<comment type="pathway">
    <text evidence="2">Protein modification; protein glycosylation.</text>
</comment>
<comment type="caution">
    <text evidence="16">The sequence shown here is derived from an EMBL/GenBank/DDBJ whole genome shotgun (WGS) entry which is preliminary data.</text>
</comment>
<dbReference type="GO" id="GO:0016020">
    <property type="term" value="C:membrane"/>
    <property type="evidence" value="ECO:0007669"/>
    <property type="project" value="UniProtKB-SubCell"/>
</dbReference>
<feature type="chain" id="PRO_5006135874" description="N-acetylgalactosaminide beta-1,3-galactosyltransferase" evidence="13">
    <location>
        <begin position="18"/>
        <end position="874"/>
    </location>
</feature>
<feature type="transmembrane region" description="Helical" evidence="12">
    <location>
        <begin position="388"/>
        <end position="407"/>
    </location>
</feature>
<feature type="transmembrane region" description="Helical" evidence="12">
    <location>
        <begin position="147"/>
        <end position="167"/>
    </location>
</feature>
<gene>
    <name evidence="16" type="ORF">AK830_g6290</name>
</gene>
<feature type="transmembrane region" description="Helical" evidence="12">
    <location>
        <begin position="237"/>
        <end position="263"/>
    </location>
</feature>
<evidence type="ECO:0000256" key="1">
    <source>
        <dbReference type="ARBA" id="ARBA00004606"/>
    </source>
</evidence>
<evidence type="ECO:0000256" key="6">
    <source>
        <dbReference type="ARBA" id="ARBA00022679"/>
    </source>
</evidence>
<sequence>MHLSTYLMTLFIAGALASPVEQQSKKCPANSEYTDCGSACPPTCTSDPNAVCIDLCVSGCQCKKGYVLNSLIPQIVVNYRRHNATGLQASMMMLWAWAGVPLGVYNIVKGFNVALRIQPQILTLLSLITWIQCYYYERKWTVQRSLLAVVPIAAVMGGIQAGLIIALRIPESRGVEWPLILMAALSAALLAAGVLRHYWDIWVHRTVRGISFIFVAIDAAGDVFSLVSLFFQPELDVMGVVIYATEFVLWCGVFACGGYYNFLPWIRKRWLNRASKVEPGSVDAAVPSSGSGLLPGTGHWPQPRKAPPTSPCRWTRLTAILRCILPTSREGATSALSAPPNLPHRLALALTQSLAFPRPSCHVCDAMPPLWTPSGTPGARRLTLNKRFSRIAIVGLCSIIVTILIFWHSIHGSYNVPEYYPFATTSHFFPVSVDPAGKTAQDLCASFPRHMLESIQPVLKMGHGESQEKIDAQFDSVSACFAKDDLLIFSDLDETIRDHEVIDILADLPSGYYVDNPDFQHYIWQKEMRANGTLDKDKEATARINGWRIDKYKFLPMIERAWRTKPNKDFYFFLETDTYVFWDNVFRFLHTFDPDAPLYMGSPSPGRHDVRKDIKTWFANGGPGFVLSRGAIKALLARKVTSFGQYVEAPITEKWLPLLKEDCCGDSVVGWALWNASISLQGYWPMFNPHPLHGIPFSDKYWCQPVLTLHKTLPKDMVDVWKWEFGQRQLGRPLLYSDLWSFQHPGSPEIARDWDNGDWDSWLAPPEAGIDSFDACGEYCKEHSECLEYSWRGLDAQKCVLSKAIRYGDPRKSEIIPWPVELDDKGNAIPPPADRKDRFVDFNSGWMGERIEQWTNKRNCTTVQWVGPSIKRIF</sequence>
<keyword evidence="5" id="KW-0328">Glycosyltransferase</keyword>
<evidence type="ECO:0000259" key="14">
    <source>
        <dbReference type="Pfam" id="PF01826"/>
    </source>
</evidence>
<feature type="domain" description="TIL" evidence="14">
    <location>
        <begin position="27"/>
        <end position="70"/>
    </location>
</feature>
<dbReference type="Proteomes" id="UP000050424">
    <property type="component" value="Unassembled WGS sequence"/>
</dbReference>
<dbReference type="AlphaFoldDB" id="A0A0P7BIY1"/>
<dbReference type="EC" id="2.4.1.122" evidence="4"/>
<evidence type="ECO:0000313" key="17">
    <source>
        <dbReference type="Proteomes" id="UP000050424"/>
    </source>
</evidence>
<keyword evidence="13" id="KW-0732">Signal</keyword>
<dbReference type="EMBL" id="LKCW01000087">
    <property type="protein sequence ID" value="KPM40296.1"/>
    <property type="molecule type" value="Genomic_DNA"/>
</dbReference>
<evidence type="ECO:0000259" key="15">
    <source>
        <dbReference type="Pfam" id="PF02434"/>
    </source>
</evidence>
<dbReference type="SUPFAM" id="SSF57567">
    <property type="entry name" value="Serine protease inhibitors"/>
    <property type="match status" value="1"/>
</dbReference>
<reference evidence="16 17" key="1">
    <citation type="submission" date="2015-09" db="EMBL/GenBank/DDBJ databases">
        <title>Draft genome of a European isolate of the apple canker pathogen Neonectria ditissima.</title>
        <authorList>
            <person name="Gomez-Cortecero A."/>
            <person name="Harrison R.J."/>
            <person name="Armitage A.D."/>
        </authorList>
    </citation>
    <scope>NUCLEOTIDE SEQUENCE [LARGE SCALE GENOMIC DNA]</scope>
    <source>
        <strain evidence="16 17">R09/05</strain>
    </source>
</reference>
<dbReference type="CDD" id="cd19941">
    <property type="entry name" value="TIL"/>
    <property type="match status" value="1"/>
</dbReference>
<accession>A0A0P7BIY1</accession>
<keyword evidence="8" id="KW-0547">Nucleotide-binding</keyword>
<name>A0A0P7BIY1_9HYPO</name>
<dbReference type="Pfam" id="PF01826">
    <property type="entry name" value="TIL"/>
    <property type="match status" value="1"/>
</dbReference>
<evidence type="ECO:0000256" key="3">
    <source>
        <dbReference type="ARBA" id="ARBA00006462"/>
    </source>
</evidence>
<evidence type="ECO:0000256" key="5">
    <source>
        <dbReference type="ARBA" id="ARBA00022676"/>
    </source>
</evidence>
<keyword evidence="6" id="KW-0808">Transferase</keyword>
<evidence type="ECO:0000256" key="11">
    <source>
        <dbReference type="ARBA" id="ARBA00023136"/>
    </source>
</evidence>
<keyword evidence="17" id="KW-1185">Reference proteome</keyword>
<keyword evidence="9" id="KW-0735">Signal-anchor</keyword>
<dbReference type="Gene3D" id="1.20.1280.290">
    <property type="match status" value="1"/>
</dbReference>
<feature type="domain" description="Fringe-like glycosyltransferase" evidence="15">
    <location>
        <begin position="565"/>
        <end position="635"/>
    </location>
</feature>
<proteinExistence type="inferred from homology"/>
<dbReference type="Gene3D" id="3.90.550.50">
    <property type="match status" value="1"/>
</dbReference>
<evidence type="ECO:0000256" key="12">
    <source>
        <dbReference type="SAM" id="Phobius"/>
    </source>
</evidence>
<evidence type="ECO:0000256" key="13">
    <source>
        <dbReference type="SAM" id="SignalP"/>
    </source>
</evidence>
<evidence type="ECO:0000256" key="7">
    <source>
        <dbReference type="ARBA" id="ARBA00022692"/>
    </source>
</evidence>
<dbReference type="PANTHER" id="PTHR23033:SF47">
    <property type="entry name" value="APPLE DOMAIN-CONTAINING PROTEIN-RELATED"/>
    <property type="match status" value="1"/>
</dbReference>
<feature type="transmembrane region" description="Helical" evidence="12">
    <location>
        <begin position="179"/>
        <end position="199"/>
    </location>
</feature>
<dbReference type="GO" id="GO:0016263">
    <property type="term" value="F:glycoprotein-N-acetylgalactosamine 3-beta-galactosyltransferase activity"/>
    <property type="evidence" value="ECO:0007669"/>
    <property type="project" value="UniProtKB-EC"/>
</dbReference>
<keyword evidence="10 12" id="KW-1133">Transmembrane helix</keyword>
<organism evidence="16 17">
    <name type="scientific">Neonectria ditissima</name>
    <dbReference type="NCBI Taxonomy" id="78410"/>
    <lineage>
        <taxon>Eukaryota</taxon>
        <taxon>Fungi</taxon>
        <taxon>Dikarya</taxon>
        <taxon>Ascomycota</taxon>
        <taxon>Pezizomycotina</taxon>
        <taxon>Sordariomycetes</taxon>
        <taxon>Hypocreomycetidae</taxon>
        <taxon>Hypocreales</taxon>
        <taxon>Nectriaceae</taxon>
        <taxon>Neonectria</taxon>
    </lineage>
</organism>
<dbReference type="OrthoDB" id="414175at2759"/>
<dbReference type="GO" id="GO:0000166">
    <property type="term" value="F:nucleotide binding"/>
    <property type="evidence" value="ECO:0007669"/>
    <property type="project" value="UniProtKB-KW"/>
</dbReference>
<evidence type="ECO:0000313" key="16">
    <source>
        <dbReference type="EMBL" id="KPM40296.1"/>
    </source>
</evidence>
<feature type="signal peptide" evidence="13">
    <location>
        <begin position="1"/>
        <end position="17"/>
    </location>
</feature>